<reference evidence="1 2" key="1">
    <citation type="journal article" date="2019" name="Commun. Biol.">
        <title>The bagworm genome reveals a unique fibroin gene that provides high tensile strength.</title>
        <authorList>
            <person name="Kono N."/>
            <person name="Nakamura H."/>
            <person name="Ohtoshi R."/>
            <person name="Tomita M."/>
            <person name="Numata K."/>
            <person name="Arakawa K."/>
        </authorList>
    </citation>
    <scope>NUCLEOTIDE SEQUENCE [LARGE SCALE GENOMIC DNA]</scope>
</reference>
<evidence type="ECO:0000313" key="2">
    <source>
        <dbReference type="Proteomes" id="UP000299102"/>
    </source>
</evidence>
<gene>
    <name evidence="1" type="ORF">EVAR_48792_1</name>
</gene>
<proteinExistence type="predicted"/>
<comment type="caution">
    <text evidence="1">The sequence shown here is derived from an EMBL/GenBank/DDBJ whole genome shotgun (WGS) entry which is preliminary data.</text>
</comment>
<evidence type="ECO:0000313" key="1">
    <source>
        <dbReference type="EMBL" id="GBP69764.1"/>
    </source>
</evidence>
<dbReference type="AlphaFoldDB" id="A0A4C1Y460"/>
<protein>
    <submittedName>
        <fullName evidence="1">Uncharacterized protein</fullName>
    </submittedName>
</protein>
<dbReference type="Proteomes" id="UP000299102">
    <property type="component" value="Unassembled WGS sequence"/>
</dbReference>
<accession>A0A4C1Y460</accession>
<organism evidence="1 2">
    <name type="scientific">Eumeta variegata</name>
    <name type="common">Bagworm moth</name>
    <name type="synonym">Eumeta japonica</name>
    <dbReference type="NCBI Taxonomy" id="151549"/>
    <lineage>
        <taxon>Eukaryota</taxon>
        <taxon>Metazoa</taxon>
        <taxon>Ecdysozoa</taxon>
        <taxon>Arthropoda</taxon>
        <taxon>Hexapoda</taxon>
        <taxon>Insecta</taxon>
        <taxon>Pterygota</taxon>
        <taxon>Neoptera</taxon>
        <taxon>Endopterygota</taxon>
        <taxon>Lepidoptera</taxon>
        <taxon>Glossata</taxon>
        <taxon>Ditrysia</taxon>
        <taxon>Tineoidea</taxon>
        <taxon>Psychidae</taxon>
        <taxon>Oiketicinae</taxon>
        <taxon>Eumeta</taxon>
    </lineage>
</organism>
<name>A0A4C1Y460_EUMVA</name>
<dbReference type="EMBL" id="BGZK01001051">
    <property type="protein sequence ID" value="GBP69764.1"/>
    <property type="molecule type" value="Genomic_DNA"/>
</dbReference>
<keyword evidence="2" id="KW-1185">Reference proteome</keyword>
<sequence length="99" mass="10751">MSHRTRERLAECLASLSHSTMIGLPRAQPRELVHSLQMYCVIDPSEVPPTPTKAGIAHVGAGPGIRRSALASDGRGFRGSPPCPPALCRENRASRVWRL</sequence>